<evidence type="ECO:0008006" key="4">
    <source>
        <dbReference type="Google" id="ProtNLM"/>
    </source>
</evidence>
<evidence type="ECO:0000313" key="2">
    <source>
        <dbReference type="EMBL" id="KAF0745307.1"/>
    </source>
</evidence>
<sequence>MVADMPWTVTQEYLDASVRLQITKCPDGICDYVTLEVINDHTEHNFCTLRGMRRCLDELAMGHGFSVKQARSQSKARKWICTREGCPFLLIATVRQDASVRISSMQLAHNHPLHHENVQRRHNGVSHNKVVRSVLESEAAGKDARKLTANDIKDCFLRATGKKSRRRQRAGPSKLLSMQPMAKWMSPLKNSKHTST</sequence>
<dbReference type="VEuPathDB" id="FungiDB:AeMF1_021766"/>
<evidence type="ECO:0000313" key="3">
    <source>
        <dbReference type="Proteomes" id="UP000481153"/>
    </source>
</evidence>
<dbReference type="AlphaFoldDB" id="A0A6G0XXN5"/>
<keyword evidence="3" id="KW-1185">Reference proteome</keyword>
<gene>
    <name evidence="2" type="ORF">Ae201684_000335</name>
</gene>
<organism evidence="2 3">
    <name type="scientific">Aphanomyces euteiches</name>
    <dbReference type="NCBI Taxonomy" id="100861"/>
    <lineage>
        <taxon>Eukaryota</taxon>
        <taxon>Sar</taxon>
        <taxon>Stramenopiles</taxon>
        <taxon>Oomycota</taxon>
        <taxon>Saprolegniomycetes</taxon>
        <taxon>Saprolegniales</taxon>
        <taxon>Verrucalvaceae</taxon>
        <taxon>Aphanomyces</taxon>
    </lineage>
</organism>
<proteinExistence type="predicted"/>
<dbReference type="EMBL" id="VJMJ01000002">
    <property type="protein sequence ID" value="KAF0745307.1"/>
    <property type="molecule type" value="Genomic_DNA"/>
</dbReference>
<reference evidence="2 3" key="1">
    <citation type="submission" date="2019-07" db="EMBL/GenBank/DDBJ databases">
        <title>Genomics analysis of Aphanomyces spp. identifies a new class of oomycete effector associated with host adaptation.</title>
        <authorList>
            <person name="Gaulin E."/>
        </authorList>
    </citation>
    <scope>NUCLEOTIDE SEQUENCE [LARGE SCALE GENOMIC DNA]</scope>
    <source>
        <strain evidence="2 3">ATCC 201684</strain>
    </source>
</reference>
<protein>
    <recommendedName>
        <fullName evidence="4">FAR1 domain-containing protein</fullName>
    </recommendedName>
</protein>
<name>A0A6G0XXN5_9STRA</name>
<dbReference type="Proteomes" id="UP000481153">
    <property type="component" value="Unassembled WGS sequence"/>
</dbReference>
<feature type="region of interest" description="Disordered" evidence="1">
    <location>
        <begin position="160"/>
        <end position="196"/>
    </location>
</feature>
<evidence type="ECO:0000256" key="1">
    <source>
        <dbReference type="SAM" id="MobiDB-lite"/>
    </source>
</evidence>
<feature type="compositionally biased region" description="Basic residues" evidence="1">
    <location>
        <begin position="160"/>
        <end position="169"/>
    </location>
</feature>
<comment type="caution">
    <text evidence="2">The sequence shown here is derived from an EMBL/GenBank/DDBJ whole genome shotgun (WGS) entry which is preliminary data.</text>
</comment>
<accession>A0A6G0XXN5</accession>